<organism evidence="2 3">
    <name type="scientific">Paraburkholderia rhynchosiae</name>
    <dbReference type="NCBI Taxonomy" id="487049"/>
    <lineage>
        <taxon>Bacteria</taxon>
        <taxon>Pseudomonadati</taxon>
        <taxon>Pseudomonadota</taxon>
        <taxon>Betaproteobacteria</taxon>
        <taxon>Burkholderiales</taxon>
        <taxon>Burkholderiaceae</taxon>
        <taxon>Paraburkholderia</taxon>
    </lineage>
</organism>
<dbReference type="EMBL" id="CADIJZ010000046">
    <property type="protein sequence ID" value="CAB3741283.1"/>
    <property type="molecule type" value="Genomic_DNA"/>
</dbReference>
<gene>
    <name evidence="2" type="ORF">LMG27174_06742</name>
</gene>
<feature type="compositionally biased region" description="Polar residues" evidence="1">
    <location>
        <begin position="65"/>
        <end position="79"/>
    </location>
</feature>
<name>A0A6J5CQ33_9BURK</name>
<protein>
    <submittedName>
        <fullName evidence="2">Uncharacterized protein</fullName>
    </submittedName>
</protein>
<sequence>MLSRPPIAEWIASAFRPPRNRVLYEALFYGCMPGIVMPAQQHVASGKSPHDDVDAVLSNGPAATPDTTSASDPSLRSMS</sequence>
<dbReference type="Proteomes" id="UP000494205">
    <property type="component" value="Unassembled WGS sequence"/>
</dbReference>
<proteinExistence type="predicted"/>
<evidence type="ECO:0000313" key="2">
    <source>
        <dbReference type="EMBL" id="CAB3741283.1"/>
    </source>
</evidence>
<feature type="region of interest" description="Disordered" evidence="1">
    <location>
        <begin position="42"/>
        <end position="79"/>
    </location>
</feature>
<evidence type="ECO:0000313" key="3">
    <source>
        <dbReference type="Proteomes" id="UP000494205"/>
    </source>
</evidence>
<evidence type="ECO:0000256" key="1">
    <source>
        <dbReference type="SAM" id="MobiDB-lite"/>
    </source>
</evidence>
<reference evidence="2 3" key="1">
    <citation type="submission" date="2020-04" db="EMBL/GenBank/DDBJ databases">
        <authorList>
            <person name="De Canck E."/>
        </authorList>
    </citation>
    <scope>NUCLEOTIDE SEQUENCE [LARGE SCALE GENOMIC DNA]</scope>
    <source>
        <strain evidence="2 3">LMG 27174</strain>
    </source>
</reference>
<dbReference type="AlphaFoldDB" id="A0A6J5CQ33"/>
<accession>A0A6J5CQ33</accession>